<dbReference type="OrthoDB" id="10044893at2759"/>
<keyword evidence="4" id="KW-1185">Reference proteome</keyword>
<dbReference type="EMBL" id="PNBA02000006">
    <property type="protein sequence ID" value="KAG6421751.1"/>
    <property type="molecule type" value="Genomic_DNA"/>
</dbReference>
<reference evidence="3" key="2">
    <citation type="submission" date="2020-08" db="EMBL/GenBank/DDBJ databases">
        <title>Plant Genome Project.</title>
        <authorList>
            <person name="Zhang R.-G."/>
        </authorList>
    </citation>
    <scope>NUCLEOTIDE SEQUENCE</scope>
    <source>
        <strain evidence="3">Huo1</strain>
        <tissue evidence="3">Leaf</tissue>
    </source>
</reference>
<dbReference type="Proteomes" id="UP000298416">
    <property type="component" value="Unassembled WGS sequence"/>
</dbReference>
<evidence type="ECO:0000313" key="3">
    <source>
        <dbReference type="EMBL" id="KAG6421751.1"/>
    </source>
</evidence>
<proteinExistence type="predicted"/>
<dbReference type="SUPFAM" id="SSF81383">
    <property type="entry name" value="F-box domain"/>
    <property type="match status" value="1"/>
</dbReference>
<dbReference type="Gene3D" id="3.80.10.10">
    <property type="entry name" value="Ribonuclease Inhibitor"/>
    <property type="match status" value="1"/>
</dbReference>
<dbReference type="InterPro" id="IPR001810">
    <property type="entry name" value="F-box_dom"/>
</dbReference>
<organism evidence="3">
    <name type="scientific">Salvia splendens</name>
    <name type="common">Scarlet sage</name>
    <dbReference type="NCBI Taxonomy" id="180675"/>
    <lineage>
        <taxon>Eukaryota</taxon>
        <taxon>Viridiplantae</taxon>
        <taxon>Streptophyta</taxon>
        <taxon>Embryophyta</taxon>
        <taxon>Tracheophyta</taxon>
        <taxon>Spermatophyta</taxon>
        <taxon>Magnoliopsida</taxon>
        <taxon>eudicotyledons</taxon>
        <taxon>Gunneridae</taxon>
        <taxon>Pentapetalae</taxon>
        <taxon>asterids</taxon>
        <taxon>lamiids</taxon>
        <taxon>Lamiales</taxon>
        <taxon>Lamiaceae</taxon>
        <taxon>Nepetoideae</taxon>
        <taxon>Mentheae</taxon>
        <taxon>Salviinae</taxon>
        <taxon>Salvia</taxon>
        <taxon>Salvia subgen. Calosphace</taxon>
        <taxon>core Calosphace</taxon>
    </lineage>
</organism>
<feature type="region of interest" description="Disordered" evidence="1">
    <location>
        <begin position="103"/>
        <end position="126"/>
    </location>
</feature>
<dbReference type="GO" id="GO:0005737">
    <property type="term" value="C:cytoplasm"/>
    <property type="evidence" value="ECO:0007669"/>
    <property type="project" value="TreeGrafter"/>
</dbReference>
<evidence type="ECO:0000313" key="4">
    <source>
        <dbReference type="Proteomes" id="UP000298416"/>
    </source>
</evidence>
<dbReference type="InterPro" id="IPR036047">
    <property type="entry name" value="F-box-like_dom_sf"/>
</dbReference>
<protein>
    <recommendedName>
        <fullName evidence="2">F-box domain-containing protein</fullName>
    </recommendedName>
</protein>
<accession>A0A8X8ZZ06</accession>
<name>A0A8X8ZZ06_SALSN</name>
<evidence type="ECO:0000259" key="2">
    <source>
        <dbReference type="Pfam" id="PF12937"/>
    </source>
</evidence>
<dbReference type="PANTHER" id="PTHR13382:SF22">
    <property type="entry name" value="F-BOX PROTEIN SKIP14"/>
    <property type="match status" value="1"/>
</dbReference>
<evidence type="ECO:0000256" key="1">
    <source>
        <dbReference type="SAM" id="MobiDB-lite"/>
    </source>
</evidence>
<reference evidence="3" key="1">
    <citation type="submission" date="2018-01" db="EMBL/GenBank/DDBJ databases">
        <authorList>
            <person name="Mao J.F."/>
        </authorList>
    </citation>
    <scope>NUCLEOTIDE SEQUENCE</scope>
    <source>
        <strain evidence="3">Huo1</strain>
        <tissue evidence="3">Leaf</tissue>
    </source>
</reference>
<comment type="caution">
    <text evidence="3">The sequence shown here is derived from an EMBL/GenBank/DDBJ whole genome shotgun (WGS) entry which is preliminary data.</text>
</comment>
<sequence length="477" mass="53487">MDLNEEEIMFAFLDFDDGFLVEERDDAEKFRSFVDFDDSKSEKGCKDVDKLPNDPFGMEFDVGMSDDPLFMDFNPDLPQDPFGMDLEATFAAISALMEDFGHKTSDFEEGGDSDNGFEEGPGSDNGSSNFCSELNFGWSGSTEYEGECRENDVGPVMYTEDGSYGECSTMSGGGKDDLMCFGCEKYGTENVKSESDAVDVIIFVLQYLHFGIKDLLSIERVCRSLRDAVQKDPFLWTSIHIDYPLRFELTNEDLLRLTNRAQGKLCSLSLIACINISNDGLKQVLERNLELTKLCVAGSIKLNGKEVLNMIKVYNSVALPGIKQLRIGNPNGLTSEHLNEYKLLLGAYEANSGDYKPRFYGAATAPGEIYLPLDDERAIDIEICPICQQVKHVFDCPNDNCQAKIDSTRTCRACIYCIARCVRCGCCLDNKAYEETFYCDFLCFDCLEELLFEDGISLSAGQAYVERRASYHFFVYS</sequence>
<gene>
    <name evidence="3" type="ORF">SASPL_118308</name>
</gene>
<dbReference type="Pfam" id="PF12937">
    <property type="entry name" value="F-box-like"/>
    <property type="match status" value="1"/>
</dbReference>
<feature type="compositionally biased region" description="Acidic residues" evidence="1">
    <location>
        <begin position="107"/>
        <end position="117"/>
    </location>
</feature>
<dbReference type="InterPro" id="IPR050648">
    <property type="entry name" value="F-box_LRR-repeat"/>
</dbReference>
<dbReference type="PANTHER" id="PTHR13382">
    <property type="entry name" value="MITOCHONDRIAL ATP SYNTHASE COUPLING FACTOR B"/>
    <property type="match status" value="1"/>
</dbReference>
<feature type="domain" description="F-box" evidence="2">
    <location>
        <begin position="199"/>
        <end position="241"/>
    </location>
</feature>
<dbReference type="AlphaFoldDB" id="A0A8X8ZZ06"/>
<dbReference type="InterPro" id="IPR032675">
    <property type="entry name" value="LRR_dom_sf"/>
</dbReference>